<dbReference type="EMBL" id="JANQDX010000002">
    <property type="protein sequence ID" value="KAL0927239.1"/>
    <property type="molecule type" value="Genomic_DNA"/>
</dbReference>
<gene>
    <name evidence="1" type="ORF">M5K25_001403</name>
</gene>
<name>A0ABD0VQE7_DENTH</name>
<reference evidence="1 2" key="1">
    <citation type="journal article" date="2024" name="Plant Biotechnol. J.">
        <title>Dendrobium thyrsiflorum genome and its molecular insights into genes involved in important horticultural traits.</title>
        <authorList>
            <person name="Chen B."/>
            <person name="Wang J.Y."/>
            <person name="Zheng P.J."/>
            <person name="Li K.L."/>
            <person name="Liang Y.M."/>
            <person name="Chen X.F."/>
            <person name="Zhang C."/>
            <person name="Zhao X."/>
            <person name="He X."/>
            <person name="Zhang G.Q."/>
            <person name="Liu Z.J."/>
            <person name="Xu Q."/>
        </authorList>
    </citation>
    <scope>NUCLEOTIDE SEQUENCE [LARGE SCALE GENOMIC DNA]</scope>
    <source>
        <strain evidence="1">GZMU011</strain>
    </source>
</reference>
<sequence>MPDQNLILLRTLNRVHSRLFRILHTNSSLHVLHSPKPPINKGNLHQIAKALYLLSSQKKKKKKKPFNP</sequence>
<evidence type="ECO:0000313" key="1">
    <source>
        <dbReference type="EMBL" id="KAL0927239.1"/>
    </source>
</evidence>
<dbReference type="AlphaFoldDB" id="A0ABD0VQE7"/>
<organism evidence="1 2">
    <name type="scientific">Dendrobium thyrsiflorum</name>
    <name type="common">Pinecone-like raceme dendrobium</name>
    <name type="synonym">Orchid</name>
    <dbReference type="NCBI Taxonomy" id="117978"/>
    <lineage>
        <taxon>Eukaryota</taxon>
        <taxon>Viridiplantae</taxon>
        <taxon>Streptophyta</taxon>
        <taxon>Embryophyta</taxon>
        <taxon>Tracheophyta</taxon>
        <taxon>Spermatophyta</taxon>
        <taxon>Magnoliopsida</taxon>
        <taxon>Liliopsida</taxon>
        <taxon>Asparagales</taxon>
        <taxon>Orchidaceae</taxon>
        <taxon>Epidendroideae</taxon>
        <taxon>Malaxideae</taxon>
        <taxon>Dendrobiinae</taxon>
        <taxon>Dendrobium</taxon>
    </lineage>
</organism>
<proteinExistence type="predicted"/>
<protein>
    <submittedName>
        <fullName evidence="1">Uncharacterized protein</fullName>
    </submittedName>
</protein>
<comment type="caution">
    <text evidence="1">The sequence shown here is derived from an EMBL/GenBank/DDBJ whole genome shotgun (WGS) entry which is preliminary data.</text>
</comment>
<evidence type="ECO:0000313" key="2">
    <source>
        <dbReference type="Proteomes" id="UP001552299"/>
    </source>
</evidence>
<keyword evidence="2" id="KW-1185">Reference proteome</keyword>
<dbReference type="Proteomes" id="UP001552299">
    <property type="component" value="Unassembled WGS sequence"/>
</dbReference>
<accession>A0ABD0VQE7</accession>